<dbReference type="EMBL" id="AP011532">
    <property type="protein sequence ID" value="BAI61173.1"/>
    <property type="molecule type" value="Genomic_DNA"/>
</dbReference>
<dbReference type="AlphaFoldDB" id="D1YXK1"/>
<dbReference type="KEGG" id="mpd:MCP_1101"/>
<dbReference type="RefSeq" id="WP_012899852.1">
    <property type="nucleotide sequence ID" value="NC_013665.1"/>
</dbReference>
<keyword evidence="3" id="KW-1185">Reference proteome</keyword>
<reference evidence="3" key="3">
    <citation type="journal article" date="2011" name="PLoS ONE">
        <title>Genome sequence of a mesophilic hydrogenotrophic methanogen Methanocella paludicola, the first cultivated representative of the order Methanocellales.</title>
        <authorList>
            <person name="Sakai S."/>
            <person name="Takaki Y."/>
            <person name="Shimamura S."/>
            <person name="Sekine M."/>
            <person name="Tajima T."/>
            <person name="Kosugi H."/>
            <person name="Ichikawa N."/>
            <person name="Tasumi E."/>
            <person name="Hiraki A.T."/>
            <person name="Shimizu A."/>
            <person name="Kato Y."/>
            <person name="Nishiko R."/>
            <person name="Mori K."/>
            <person name="Fujita N."/>
            <person name="Imachi H."/>
            <person name="Takai K."/>
        </authorList>
    </citation>
    <scope>NUCLEOTIDE SEQUENCE [LARGE SCALE GENOMIC DNA]</scope>
    <source>
        <strain evidence="3">DSM 17711 / JCM 13418 / NBRC 101707 / SANAE</strain>
    </source>
</reference>
<accession>D1YXK1</accession>
<dbReference type="InParanoid" id="D1YXK1"/>
<reference evidence="2 3" key="1">
    <citation type="journal article" date="2007" name="Appl. Environ. Microbiol.">
        <title>Isolation of key methanogens for global methane emission from rice paddy fields: a novel isolate affiliated with the clone cluster rice cluster I.</title>
        <authorList>
            <person name="Sakai S."/>
            <person name="Imachi H."/>
            <person name="Sekiguchi Y."/>
            <person name="Ohashi A."/>
            <person name="Harada H."/>
            <person name="Kamagata Y."/>
        </authorList>
    </citation>
    <scope>NUCLEOTIDE SEQUENCE [LARGE SCALE GENOMIC DNA]</scope>
    <source>
        <strain evidence="3">DSM 17711 / JCM 13418 / NBRC 101707 / SANAE</strain>
    </source>
</reference>
<evidence type="ECO:0000256" key="1">
    <source>
        <dbReference type="SAM" id="MobiDB-lite"/>
    </source>
</evidence>
<proteinExistence type="predicted"/>
<organism evidence="2 3">
    <name type="scientific">Methanocella paludicola (strain DSM 17711 / JCM 13418 / NBRC 101707 / SANAE)</name>
    <dbReference type="NCBI Taxonomy" id="304371"/>
    <lineage>
        <taxon>Archaea</taxon>
        <taxon>Methanobacteriati</taxon>
        <taxon>Methanobacteriota</taxon>
        <taxon>Stenosarchaea group</taxon>
        <taxon>Methanomicrobia</taxon>
        <taxon>Methanocellales</taxon>
        <taxon>Methanocellaceae</taxon>
        <taxon>Methanocella</taxon>
    </lineage>
</organism>
<feature type="region of interest" description="Disordered" evidence="1">
    <location>
        <begin position="65"/>
        <end position="87"/>
    </location>
</feature>
<gene>
    <name evidence="2" type="ordered locus">MCP_1101</name>
</gene>
<feature type="compositionally biased region" description="Basic residues" evidence="1">
    <location>
        <begin position="66"/>
        <end position="87"/>
    </location>
</feature>
<name>D1YXK1_METPS</name>
<evidence type="ECO:0000313" key="3">
    <source>
        <dbReference type="Proteomes" id="UP000001882"/>
    </source>
</evidence>
<reference evidence="2 3" key="2">
    <citation type="journal article" date="2008" name="Int. J. Syst. Evol. Microbiol.">
        <title>Methanocella paludicola gen. nov., sp. nov., a methane-producing archaeon, the first isolate of the lineage 'Rice Cluster I', and proposal of the new archaeal order Methanocellales ord. nov.</title>
        <authorList>
            <person name="Sakai S."/>
            <person name="Imachi H."/>
            <person name="Hanada S."/>
            <person name="Ohashi A."/>
            <person name="Harada H."/>
            <person name="Kamagata Y."/>
        </authorList>
    </citation>
    <scope>NUCLEOTIDE SEQUENCE [LARGE SCALE GENOMIC DNA]</scope>
    <source>
        <strain evidence="3">DSM 17711 / JCM 13418 / NBRC 101707 / SANAE</strain>
    </source>
</reference>
<sequence length="87" mass="10098">MKRSLENSLELSRKISNNLPDLEVSFDLIRKDDKLYSKAKEMERHLADAHDLLWDMKLGLIGIQGKRSKPAGEKKRRGRPPKKKTIE</sequence>
<evidence type="ECO:0000313" key="2">
    <source>
        <dbReference type="EMBL" id="BAI61173.1"/>
    </source>
</evidence>
<protein>
    <submittedName>
        <fullName evidence="2">Uncharacterized protein</fullName>
    </submittedName>
</protein>
<dbReference type="Proteomes" id="UP000001882">
    <property type="component" value="Chromosome"/>
</dbReference>
<dbReference type="GeneID" id="8682666"/>